<evidence type="ECO:0000313" key="3">
    <source>
        <dbReference type="Proteomes" id="UP000515140"/>
    </source>
</evidence>
<protein>
    <submittedName>
        <fullName evidence="4">Zinc finger protein ZFP69B-like</fullName>
    </submittedName>
</protein>
<gene>
    <name evidence="4" type="primary">LOC110197785</name>
</gene>
<feature type="region of interest" description="Disordered" evidence="1">
    <location>
        <begin position="115"/>
        <end position="163"/>
    </location>
</feature>
<dbReference type="InParanoid" id="A0A6P5IZI9"/>
<proteinExistence type="predicted"/>
<dbReference type="SUPFAM" id="SSF109640">
    <property type="entry name" value="KRAB domain (Kruppel-associated box)"/>
    <property type="match status" value="1"/>
</dbReference>
<dbReference type="GeneID" id="110197785"/>
<dbReference type="Gene3D" id="6.10.140.140">
    <property type="match status" value="1"/>
</dbReference>
<dbReference type="InterPro" id="IPR036051">
    <property type="entry name" value="KRAB_dom_sf"/>
</dbReference>
<keyword evidence="3" id="KW-1185">Reference proteome</keyword>
<dbReference type="RefSeq" id="XP_020827505.1">
    <property type="nucleotide sequence ID" value="XM_020971846.1"/>
</dbReference>
<dbReference type="CDD" id="cd07765">
    <property type="entry name" value="KRAB_A-box"/>
    <property type="match status" value="1"/>
</dbReference>
<dbReference type="GO" id="GO:0006355">
    <property type="term" value="P:regulation of DNA-templated transcription"/>
    <property type="evidence" value="ECO:0007669"/>
    <property type="project" value="InterPro"/>
</dbReference>
<dbReference type="SMART" id="SM00349">
    <property type="entry name" value="KRAB"/>
    <property type="match status" value="1"/>
</dbReference>
<dbReference type="InterPro" id="IPR050169">
    <property type="entry name" value="Krueppel_C2H2_ZnF"/>
</dbReference>
<dbReference type="Pfam" id="PF01352">
    <property type="entry name" value="KRAB"/>
    <property type="match status" value="1"/>
</dbReference>
<evidence type="ECO:0000313" key="4">
    <source>
        <dbReference type="RefSeq" id="XP_020827505.1"/>
    </source>
</evidence>
<dbReference type="PROSITE" id="PS50805">
    <property type="entry name" value="KRAB"/>
    <property type="match status" value="1"/>
</dbReference>
<dbReference type="KEGG" id="pcw:110197785"/>
<feature type="domain" description="KRAB" evidence="2">
    <location>
        <begin position="55"/>
        <end position="126"/>
    </location>
</feature>
<dbReference type="PANTHER" id="PTHR23232:SF138">
    <property type="entry name" value="KRAB DOMAIN-CONTAINING PROTEIN"/>
    <property type="match status" value="1"/>
</dbReference>
<name>A0A6P5IZI9_PHACI</name>
<dbReference type="InterPro" id="IPR001909">
    <property type="entry name" value="KRAB"/>
</dbReference>
<dbReference type="PANTHER" id="PTHR23232">
    <property type="entry name" value="KRAB DOMAIN C2H2 ZINC FINGER"/>
    <property type="match status" value="1"/>
</dbReference>
<dbReference type="Proteomes" id="UP000515140">
    <property type="component" value="Unplaced"/>
</dbReference>
<organism evidence="3 4">
    <name type="scientific">Phascolarctos cinereus</name>
    <name type="common">Koala</name>
    <dbReference type="NCBI Taxonomy" id="38626"/>
    <lineage>
        <taxon>Eukaryota</taxon>
        <taxon>Metazoa</taxon>
        <taxon>Chordata</taxon>
        <taxon>Craniata</taxon>
        <taxon>Vertebrata</taxon>
        <taxon>Euteleostomi</taxon>
        <taxon>Mammalia</taxon>
        <taxon>Metatheria</taxon>
        <taxon>Diprotodontia</taxon>
        <taxon>Phascolarctidae</taxon>
        <taxon>Phascolarctos</taxon>
    </lineage>
</organism>
<evidence type="ECO:0000259" key="2">
    <source>
        <dbReference type="PROSITE" id="PS50805"/>
    </source>
</evidence>
<sequence length="163" mass="17709">MFSWRWERAAVCPGSPGRGAPRDLLSFSFALPREDSPEEEGMASVVLLARVQEAVTFKDVSVDFTQEEWGFLSPVQRELYREVMLENYRNLVSLGLLDPTSGSISWLKEAEEPLAQDLQGRAPRSAHPPEGGSSGRQLGASTWNSPSGPLAVSSFATPGSGDL</sequence>
<reference evidence="4" key="1">
    <citation type="submission" date="2025-08" db="UniProtKB">
        <authorList>
            <consortium name="RefSeq"/>
        </authorList>
    </citation>
    <scope>IDENTIFICATION</scope>
    <source>
        <tissue evidence="4">Spleen</tissue>
    </source>
</reference>
<accession>A0A6P5IZI9</accession>
<dbReference type="AlphaFoldDB" id="A0A6P5IZI9"/>
<evidence type="ECO:0000256" key="1">
    <source>
        <dbReference type="SAM" id="MobiDB-lite"/>
    </source>
</evidence>
<feature type="compositionally biased region" description="Polar residues" evidence="1">
    <location>
        <begin position="135"/>
        <end position="147"/>
    </location>
</feature>